<dbReference type="NCBIfam" id="TIGR03519">
    <property type="entry name" value="T9SS_PorP_fam"/>
    <property type="match status" value="1"/>
</dbReference>
<dbReference type="STRING" id="645274.SAMN04487901_102155"/>
<dbReference type="Pfam" id="PF11751">
    <property type="entry name" value="PorP_SprF"/>
    <property type="match status" value="1"/>
</dbReference>
<evidence type="ECO:0000313" key="1">
    <source>
        <dbReference type="EMBL" id="SDG31137.1"/>
    </source>
</evidence>
<sequence>MILALLLMALQGVQAQYDPSFSHYWAMETAYNPAAAGKQNKVNVVVDYNMSLVGFEHNPKTMFLSADLPFQFLGTYHGVGAQIVNDDIGVFSHKKFSVMYAPKMKLLGGVLSLGIQPAMLSETLKGSELDFIDSGDEALPTSNVDGTAFDLNAGVYYQQKSWYAGASVQHLLAPEVEIGETNQLDIAMSYYFMAGCNIRLRNPFLSIQPSVMGRSDGVEYRTDFTTRLTYVHEQKVMYAGLGYSPGTSITAYVGGKFHGVMLGYSYEYYTTALSIGNGGHELFVGYQTDINFSKKGRNRHQSVRLL</sequence>
<organism evidence="1 2">
    <name type="scientific">Prevotella communis</name>
    <dbReference type="NCBI Taxonomy" id="2913614"/>
    <lineage>
        <taxon>Bacteria</taxon>
        <taxon>Pseudomonadati</taxon>
        <taxon>Bacteroidota</taxon>
        <taxon>Bacteroidia</taxon>
        <taxon>Bacteroidales</taxon>
        <taxon>Prevotellaceae</taxon>
        <taxon>Prevotella</taxon>
    </lineage>
</organism>
<reference evidence="2" key="1">
    <citation type="submission" date="2016-10" db="EMBL/GenBank/DDBJ databases">
        <authorList>
            <person name="Varghese N."/>
            <person name="Submissions S."/>
        </authorList>
    </citation>
    <scope>NUCLEOTIDE SEQUENCE [LARGE SCALE GENOMIC DNA]</scope>
    <source>
        <strain evidence="2">BP1-148</strain>
    </source>
</reference>
<keyword evidence="2" id="KW-1185">Reference proteome</keyword>
<protein>
    <submittedName>
        <fullName evidence="1">Type IX secretion system membrane protein, PorP/SprF family</fullName>
    </submittedName>
</protein>
<dbReference type="AlphaFoldDB" id="A0A1G7T6Y6"/>
<accession>A0A1G7T6Y6</accession>
<proteinExistence type="predicted"/>
<dbReference type="Proteomes" id="UP000198779">
    <property type="component" value="Unassembled WGS sequence"/>
</dbReference>
<evidence type="ECO:0000313" key="2">
    <source>
        <dbReference type="Proteomes" id="UP000198779"/>
    </source>
</evidence>
<dbReference type="InterPro" id="IPR019861">
    <property type="entry name" value="PorP/SprF_Bacteroidetes"/>
</dbReference>
<name>A0A1G7T6Y6_9BACT</name>
<dbReference type="EMBL" id="FNCQ01000002">
    <property type="protein sequence ID" value="SDG31137.1"/>
    <property type="molecule type" value="Genomic_DNA"/>
</dbReference>
<gene>
    <name evidence="1" type="ORF">SAMN04487901_102155</name>
</gene>